<dbReference type="AlphaFoldDB" id="A0A1Q9DYR2"/>
<protein>
    <submittedName>
        <fullName evidence="8">Voltage-dependent calcium channel type A subunit alpha-1</fullName>
    </submittedName>
</protein>
<feature type="transmembrane region" description="Helical" evidence="6">
    <location>
        <begin position="403"/>
        <end position="423"/>
    </location>
</feature>
<dbReference type="PANTHER" id="PTHR10037:SF62">
    <property type="entry name" value="SODIUM CHANNEL PROTEIN 60E"/>
    <property type="match status" value="1"/>
</dbReference>
<feature type="transmembrane region" description="Helical" evidence="6">
    <location>
        <begin position="366"/>
        <end position="383"/>
    </location>
</feature>
<evidence type="ECO:0000313" key="9">
    <source>
        <dbReference type="Proteomes" id="UP000186817"/>
    </source>
</evidence>
<evidence type="ECO:0000256" key="2">
    <source>
        <dbReference type="ARBA" id="ARBA00022692"/>
    </source>
</evidence>
<evidence type="ECO:0000256" key="5">
    <source>
        <dbReference type="SAM" id="MobiDB-lite"/>
    </source>
</evidence>
<dbReference type="InterPro" id="IPR043203">
    <property type="entry name" value="VGCC_Ca_Na"/>
</dbReference>
<dbReference type="InterPro" id="IPR027359">
    <property type="entry name" value="Volt_channel_dom_sf"/>
</dbReference>
<dbReference type="Proteomes" id="UP000186817">
    <property type="component" value="Unassembled WGS sequence"/>
</dbReference>
<organism evidence="8 9">
    <name type="scientific">Symbiodinium microadriaticum</name>
    <name type="common">Dinoflagellate</name>
    <name type="synonym">Zooxanthella microadriatica</name>
    <dbReference type="NCBI Taxonomy" id="2951"/>
    <lineage>
        <taxon>Eukaryota</taxon>
        <taxon>Sar</taxon>
        <taxon>Alveolata</taxon>
        <taxon>Dinophyceae</taxon>
        <taxon>Suessiales</taxon>
        <taxon>Symbiodiniaceae</taxon>
        <taxon>Symbiodinium</taxon>
    </lineage>
</organism>
<proteinExistence type="predicted"/>
<name>A0A1Q9DYR2_SYMMI</name>
<comment type="caution">
    <text evidence="8">The sequence shown here is derived from an EMBL/GenBank/DDBJ whole genome shotgun (WGS) entry which is preliminary data.</text>
</comment>
<dbReference type="GO" id="GO:0005509">
    <property type="term" value="F:calcium ion binding"/>
    <property type="evidence" value="ECO:0007669"/>
    <property type="project" value="InterPro"/>
</dbReference>
<feature type="region of interest" description="Disordered" evidence="5">
    <location>
        <begin position="35"/>
        <end position="65"/>
    </location>
</feature>
<dbReference type="SUPFAM" id="SSF81324">
    <property type="entry name" value="Voltage-gated potassium channels"/>
    <property type="match status" value="1"/>
</dbReference>
<keyword evidence="3 6" id="KW-1133">Transmembrane helix</keyword>
<dbReference type="PANTHER" id="PTHR10037">
    <property type="entry name" value="VOLTAGE-GATED CATION CHANNEL CALCIUM AND SODIUM"/>
    <property type="match status" value="1"/>
</dbReference>
<evidence type="ECO:0000259" key="7">
    <source>
        <dbReference type="PROSITE" id="PS50222"/>
    </source>
</evidence>
<dbReference type="GO" id="GO:0005248">
    <property type="term" value="F:voltage-gated sodium channel activity"/>
    <property type="evidence" value="ECO:0007669"/>
    <property type="project" value="TreeGrafter"/>
</dbReference>
<comment type="subcellular location">
    <subcellularLocation>
        <location evidence="1">Membrane</location>
        <topology evidence="1">Multi-pass membrane protein</topology>
    </subcellularLocation>
</comment>
<feature type="domain" description="EF-hand" evidence="7">
    <location>
        <begin position="672"/>
        <end position="707"/>
    </location>
</feature>
<dbReference type="OrthoDB" id="420714at2759"/>
<evidence type="ECO:0000256" key="1">
    <source>
        <dbReference type="ARBA" id="ARBA00004141"/>
    </source>
</evidence>
<evidence type="ECO:0000313" key="8">
    <source>
        <dbReference type="EMBL" id="OLQ00287.1"/>
    </source>
</evidence>
<feature type="transmembrane region" description="Helical" evidence="6">
    <location>
        <begin position="469"/>
        <end position="492"/>
    </location>
</feature>
<accession>A0A1Q9DYR2</accession>
<dbReference type="Gene3D" id="1.20.120.350">
    <property type="entry name" value="Voltage-gated potassium channels. Chain C"/>
    <property type="match status" value="1"/>
</dbReference>
<feature type="transmembrane region" description="Helical" evidence="6">
    <location>
        <begin position="334"/>
        <end position="354"/>
    </location>
</feature>
<dbReference type="Gene3D" id="1.10.287.70">
    <property type="match status" value="1"/>
</dbReference>
<keyword evidence="2 6" id="KW-0812">Transmembrane</keyword>
<reference evidence="8 9" key="1">
    <citation type="submission" date="2016-02" db="EMBL/GenBank/DDBJ databases">
        <title>Genome analysis of coral dinoflagellate symbionts highlights evolutionary adaptations to a symbiotic lifestyle.</title>
        <authorList>
            <person name="Aranda M."/>
            <person name="Li Y."/>
            <person name="Liew Y.J."/>
            <person name="Baumgarten S."/>
            <person name="Simakov O."/>
            <person name="Wilson M."/>
            <person name="Piel J."/>
            <person name="Ashoor H."/>
            <person name="Bougouffa S."/>
            <person name="Bajic V.B."/>
            <person name="Ryu T."/>
            <person name="Ravasi T."/>
            <person name="Bayer T."/>
            <person name="Micklem G."/>
            <person name="Kim H."/>
            <person name="Bhak J."/>
            <person name="Lajeunesse T.C."/>
            <person name="Voolstra C.R."/>
        </authorList>
    </citation>
    <scope>NUCLEOTIDE SEQUENCE [LARGE SCALE GENOMIC DNA]</scope>
    <source>
        <strain evidence="8 9">CCMP2467</strain>
    </source>
</reference>
<evidence type="ECO:0000256" key="3">
    <source>
        <dbReference type="ARBA" id="ARBA00022989"/>
    </source>
</evidence>
<dbReference type="EMBL" id="LSRX01000333">
    <property type="protein sequence ID" value="OLQ00287.1"/>
    <property type="molecule type" value="Genomic_DNA"/>
</dbReference>
<dbReference type="InterPro" id="IPR002048">
    <property type="entry name" value="EF_hand_dom"/>
</dbReference>
<dbReference type="Pfam" id="PF00520">
    <property type="entry name" value="Ion_trans"/>
    <property type="match status" value="1"/>
</dbReference>
<evidence type="ECO:0000256" key="6">
    <source>
        <dbReference type="SAM" id="Phobius"/>
    </source>
</evidence>
<dbReference type="PROSITE" id="PS50222">
    <property type="entry name" value="EF_HAND_2"/>
    <property type="match status" value="1"/>
</dbReference>
<gene>
    <name evidence="8" type="primary">cac</name>
    <name evidence="8" type="ORF">AK812_SmicGene17069</name>
</gene>
<keyword evidence="4 6" id="KW-0472">Membrane</keyword>
<keyword evidence="9" id="KW-1185">Reference proteome</keyword>
<feature type="transmembrane region" description="Helical" evidence="6">
    <location>
        <begin position="543"/>
        <end position="571"/>
    </location>
</feature>
<evidence type="ECO:0000256" key="4">
    <source>
        <dbReference type="ARBA" id="ARBA00023136"/>
    </source>
</evidence>
<sequence>MHHDVAAFQRTLDEAWASFREQLVQVHLEYVQHDPVHKADEGKSTGAVRPRHPTVQDDVPSIKGPPQSMMPELLISRPLPPPQTVMVDGDQPESASKAAETAEFVDSKLYLESGEEEGPTTGNPGPMCATLTDQTSSSIKEHVEQTLRMRLGTTKKLISGQELHDAVVALGLTRYSQSDVNAIVNKLAHFVRLRFEPIDKKAAAKLQHSGTFSRMIGLRRDGSLSTSSREVRIDERSRAIWEWPQEGAGSVADFLRSNLSEGMSPPQHNVVPFQALAMAFAMDGDGKRIFGTSAELFRAIKEILLAGDTNRLVAELTFVRINDLAAPTQPVDPVLYIEPFVALLIVSNAFILGVQTDENWESWAGWQWIEVAFTLAFCLEIVVRIRLVGLRTNLSGPESTWNYFDMFLVLAGLIDILLTAVIAESEAAAMQLLRACRLVRLTRTFRVFRLKMIKELQLMIKGLVGGLRTLCLAFALLFSVLYVIAVFATIAIGRAELTPPLDHDIQSLFATVPDSIFTAFRCYTGECTAEGGEPLAPILATRFGLIFTGSYIACYMLITLGIFNVILAVYVDITMKAARENELNAEQHERESIRVARLTRELVKKFTKAYRHEKVMVPAEYSEDLSPHVSSARLAASPGLAEEDDDHIEISKELFLTVVQDRQVQRLMDDLDLPPDRANLFEALDADGSGTLHVAELVQGFLKVRGDLRKTDTVATLLATKAVFRLLEHLSEDLAELRQDTATLVGKAGDANATTRRRQSIFGF</sequence>
<dbReference type="GO" id="GO:0001518">
    <property type="term" value="C:voltage-gated sodium channel complex"/>
    <property type="evidence" value="ECO:0007669"/>
    <property type="project" value="TreeGrafter"/>
</dbReference>
<dbReference type="InterPro" id="IPR005821">
    <property type="entry name" value="Ion_trans_dom"/>
</dbReference>